<dbReference type="EMBL" id="CP069534">
    <property type="protein sequence ID" value="QRP70072.1"/>
    <property type="molecule type" value="Genomic_DNA"/>
</dbReference>
<dbReference type="RefSeq" id="WP_204098557.1">
    <property type="nucleotide sequence ID" value="NZ_CP069534.1"/>
</dbReference>
<protein>
    <submittedName>
        <fullName evidence="2">Uncharacterized protein</fullName>
    </submittedName>
</protein>
<accession>A0AAX1L7U6</accession>
<evidence type="ECO:0000256" key="1">
    <source>
        <dbReference type="SAM" id="MobiDB-lite"/>
    </source>
</evidence>
<organism evidence="2 3">
    <name type="scientific">Corynebacterium glucuronolyticum</name>
    <dbReference type="NCBI Taxonomy" id="39791"/>
    <lineage>
        <taxon>Bacteria</taxon>
        <taxon>Bacillati</taxon>
        <taxon>Actinomycetota</taxon>
        <taxon>Actinomycetes</taxon>
        <taxon>Mycobacteriales</taxon>
        <taxon>Corynebacteriaceae</taxon>
        <taxon>Corynebacterium</taxon>
    </lineage>
</organism>
<proteinExistence type="predicted"/>
<sequence>MACLFCPASVPRQSHAALNIRLCGPLFSHHLVAHADSFPGAVPARVVYHRHGRGGDPHLVPKDSGDNNVIWRQPAQDEPVSPAVPHDLDRAVPVEQDGEFQQAAR</sequence>
<reference evidence="2" key="1">
    <citation type="submission" date="2021-02" db="EMBL/GenBank/DDBJ databases">
        <title>FDA dAtabase for Regulatory Grade micrObial Sequences (FDA-ARGOS): Supporting development and validation of Infectious Disease Dx tests.</title>
        <authorList>
            <person name="Sproer C."/>
            <person name="Gronow S."/>
            <person name="Severitt S."/>
            <person name="Schroder I."/>
            <person name="Tallon L."/>
            <person name="Sadzewicz L."/>
            <person name="Zhao X."/>
            <person name="Boylan J."/>
            <person name="Ott S."/>
            <person name="Bowen H."/>
            <person name="Vavikolanu K."/>
            <person name="Mehta A."/>
            <person name="Aluvathingal J."/>
            <person name="Nadendla S."/>
            <person name="Lowell S."/>
            <person name="Myers T."/>
            <person name="Yan Y."/>
            <person name="Sichtig H."/>
        </authorList>
    </citation>
    <scope>NUCLEOTIDE SEQUENCE</scope>
    <source>
        <strain evidence="2">FDAARGOS_1191</strain>
    </source>
</reference>
<feature type="region of interest" description="Disordered" evidence="1">
    <location>
        <begin position="53"/>
        <end position="105"/>
    </location>
</feature>
<name>A0AAX1L7U6_9CORY</name>
<evidence type="ECO:0000313" key="3">
    <source>
        <dbReference type="Proteomes" id="UP000617681"/>
    </source>
</evidence>
<feature type="compositionally biased region" description="Basic and acidic residues" evidence="1">
    <location>
        <begin position="53"/>
        <end position="65"/>
    </location>
</feature>
<evidence type="ECO:0000313" key="2">
    <source>
        <dbReference type="EMBL" id="QRP70072.1"/>
    </source>
</evidence>
<gene>
    <name evidence="2" type="ORF">I6J21_09825</name>
</gene>
<dbReference type="Proteomes" id="UP000617681">
    <property type="component" value="Chromosome"/>
</dbReference>
<dbReference type="AlphaFoldDB" id="A0AAX1L7U6"/>